<evidence type="ECO:0000256" key="1">
    <source>
        <dbReference type="SAM" id="MobiDB-lite"/>
    </source>
</evidence>
<reference evidence="3" key="1">
    <citation type="journal article" date="2018" name="Nat. Microbiol.">
        <title>Leveraging single-cell genomics to expand the fungal tree of life.</title>
        <authorList>
            <person name="Ahrendt S.R."/>
            <person name="Quandt C.A."/>
            <person name="Ciobanu D."/>
            <person name="Clum A."/>
            <person name="Salamov A."/>
            <person name="Andreopoulos B."/>
            <person name="Cheng J.F."/>
            <person name="Woyke T."/>
            <person name="Pelin A."/>
            <person name="Henrissat B."/>
            <person name="Reynolds N.K."/>
            <person name="Benny G.L."/>
            <person name="Smith M.E."/>
            <person name="James T.Y."/>
            <person name="Grigoriev I.V."/>
        </authorList>
    </citation>
    <scope>NUCLEOTIDE SEQUENCE [LARGE SCALE GENOMIC DNA]</scope>
</reference>
<evidence type="ECO:0000313" key="3">
    <source>
        <dbReference type="Proteomes" id="UP000269721"/>
    </source>
</evidence>
<gene>
    <name evidence="2" type="ORF">BDK51DRAFT_38784</name>
</gene>
<name>A0A4P9WQV1_9FUNG</name>
<feature type="region of interest" description="Disordered" evidence="1">
    <location>
        <begin position="80"/>
        <end position="133"/>
    </location>
</feature>
<accession>A0A4P9WQV1</accession>
<protein>
    <submittedName>
        <fullName evidence="2">Uncharacterized protein</fullName>
    </submittedName>
</protein>
<keyword evidence="3" id="KW-1185">Reference proteome</keyword>
<dbReference type="EMBL" id="KZ993861">
    <property type="protein sequence ID" value="RKO94573.1"/>
    <property type="molecule type" value="Genomic_DNA"/>
</dbReference>
<dbReference type="Proteomes" id="UP000269721">
    <property type="component" value="Unassembled WGS sequence"/>
</dbReference>
<feature type="region of interest" description="Disordered" evidence="1">
    <location>
        <begin position="56"/>
        <end position="75"/>
    </location>
</feature>
<organism evidence="2 3">
    <name type="scientific">Blyttiomyces helicus</name>
    <dbReference type="NCBI Taxonomy" id="388810"/>
    <lineage>
        <taxon>Eukaryota</taxon>
        <taxon>Fungi</taxon>
        <taxon>Fungi incertae sedis</taxon>
        <taxon>Chytridiomycota</taxon>
        <taxon>Chytridiomycota incertae sedis</taxon>
        <taxon>Chytridiomycetes</taxon>
        <taxon>Chytridiomycetes incertae sedis</taxon>
        <taxon>Blyttiomyces</taxon>
    </lineage>
</organism>
<dbReference type="AlphaFoldDB" id="A0A4P9WQV1"/>
<evidence type="ECO:0000313" key="2">
    <source>
        <dbReference type="EMBL" id="RKO94573.1"/>
    </source>
</evidence>
<proteinExistence type="predicted"/>
<sequence>MECAANSFPDDSDDDDVITGRKQFKQLTWSPLQRRLEKKIKDCVKILANRHVYSKKSYGQDIHDQDDSDDAQSDILNINADEEDDMEEMPSATSDIKPQESDDENDEGIEGKDLSANLDSQRFPDELDDPDNEIDSCVDNDAASIFEEDSVMETDMDSAFENDIKCEFPATPMKERYLFYKNLLQNKVDFGENDDLRFD</sequence>